<proteinExistence type="predicted"/>
<dbReference type="GO" id="GO:0004672">
    <property type="term" value="F:protein kinase activity"/>
    <property type="evidence" value="ECO:0007669"/>
    <property type="project" value="InterPro"/>
</dbReference>
<comment type="caution">
    <text evidence="3">The sequence shown here is derived from an EMBL/GenBank/DDBJ whole genome shotgun (WGS) entry which is preliminary data.</text>
</comment>
<feature type="domain" description="Protein kinase" evidence="2">
    <location>
        <begin position="34"/>
        <end position="321"/>
    </location>
</feature>
<dbReference type="PATRIC" id="fig|997887.3.peg.2900"/>
<feature type="compositionally biased region" description="Basic and acidic residues" evidence="1">
    <location>
        <begin position="389"/>
        <end position="401"/>
    </location>
</feature>
<dbReference type="Proteomes" id="UP000005150">
    <property type="component" value="Unassembled WGS sequence"/>
</dbReference>
<dbReference type="InterPro" id="IPR011009">
    <property type="entry name" value="Kinase-like_dom_sf"/>
</dbReference>
<dbReference type="HOGENOM" id="CLU_686356_0_0_10"/>
<dbReference type="AlphaFoldDB" id="I8YGA1"/>
<dbReference type="RefSeq" id="WP_007480713.1">
    <property type="nucleotide sequence ID" value="NZ_JH724308.1"/>
</dbReference>
<dbReference type="EMBL" id="AGXV01000032">
    <property type="protein sequence ID" value="EIY62175.1"/>
    <property type="molecule type" value="Genomic_DNA"/>
</dbReference>
<dbReference type="OrthoDB" id="1063323at2"/>
<name>I8YGA1_9BACE</name>
<gene>
    <name evidence="3" type="ORF">HMPREF1071_02795</name>
</gene>
<accession>I8YGA1</accession>
<dbReference type="InterPro" id="IPR000719">
    <property type="entry name" value="Prot_kinase_dom"/>
</dbReference>
<protein>
    <recommendedName>
        <fullName evidence="2">Protein kinase domain-containing protein</fullName>
    </recommendedName>
</protein>
<evidence type="ECO:0000313" key="3">
    <source>
        <dbReference type="EMBL" id="EIY62175.1"/>
    </source>
</evidence>
<dbReference type="SUPFAM" id="SSF56112">
    <property type="entry name" value="Protein kinase-like (PK-like)"/>
    <property type="match status" value="1"/>
</dbReference>
<dbReference type="PROSITE" id="PS50011">
    <property type="entry name" value="PROTEIN_KINASE_DOM"/>
    <property type="match status" value="1"/>
</dbReference>
<evidence type="ECO:0000256" key="1">
    <source>
        <dbReference type="SAM" id="MobiDB-lite"/>
    </source>
</evidence>
<dbReference type="GO" id="GO:0005524">
    <property type="term" value="F:ATP binding"/>
    <property type="evidence" value="ECO:0007669"/>
    <property type="project" value="InterPro"/>
</dbReference>
<keyword evidence="4" id="KW-1185">Reference proteome</keyword>
<sequence length="401" mass="45016">MPLPTIESIKTSIEKYYATNIHDSKLNGYEPIPGLLGPMFYPGGFGVVFPLENSNGHKYAFRVWHKEIPGIRDRTNKIATYLKSLNLPYFVEFDYVQGGLTVEEEDGVQTVDTVRMDWVEGDNLHDFITNTKENDSTLEFKRKMRELAMNFKTMFKDLHQAGISHGDLQHGNVVIKDDLSIKLVDYDSVFVPTISGETQITSGLTGYQHPSRKGSCTEASACDDYFSELIIYSGLLALSLKPELWPDDEEEIDNFSFLFTEKDFECIVNDTKGLGKCLENDLGSVTCPLFQQLVCVTSSDPEELKIISELKTLLIILVDYLNTTNLSLLRPIPGTAKSKKKSIYGEQDTTPTTIDGDSLKDLLKELGVNAKSRYSGTTGPRPIVNVNKTDADSRKDKYRNQ</sequence>
<dbReference type="Gene3D" id="1.10.510.10">
    <property type="entry name" value="Transferase(Phosphotransferase) domain 1"/>
    <property type="match status" value="1"/>
</dbReference>
<evidence type="ECO:0000259" key="2">
    <source>
        <dbReference type="PROSITE" id="PS50011"/>
    </source>
</evidence>
<reference evidence="3 4" key="1">
    <citation type="submission" date="2012-02" db="EMBL/GenBank/DDBJ databases">
        <title>The Genome Sequence of Bacteroides salyersiae CL02T12C01.</title>
        <authorList>
            <consortium name="The Broad Institute Genome Sequencing Platform"/>
            <person name="Earl A."/>
            <person name="Ward D."/>
            <person name="Feldgarden M."/>
            <person name="Gevers D."/>
            <person name="Zitomersky N.L."/>
            <person name="Coyne M.J."/>
            <person name="Comstock L.E."/>
            <person name="Young S.K."/>
            <person name="Zeng Q."/>
            <person name="Gargeya S."/>
            <person name="Fitzgerald M."/>
            <person name="Haas B."/>
            <person name="Abouelleil A."/>
            <person name="Alvarado L."/>
            <person name="Arachchi H.M."/>
            <person name="Berlin A."/>
            <person name="Chapman S.B."/>
            <person name="Gearin G."/>
            <person name="Goldberg J."/>
            <person name="Griggs A."/>
            <person name="Gujja S."/>
            <person name="Hansen M."/>
            <person name="Heiman D."/>
            <person name="Howarth C."/>
            <person name="Larimer J."/>
            <person name="Lui A."/>
            <person name="MacDonald P.J.P."/>
            <person name="McCowen C."/>
            <person name="Montmayeur A."/>
            <person name="Murphy C."/>
            <person name="Neiman D."/>
            <person name="Pearson M."/>
            <person name="Priest M."/>
            <person name="Roberts A."/>
            <person name="Saif S."/>
            <person name="Shea T."/>
            <person name="Sisk P."/>
            <person name="Stolte C."/>
            <person name="Sykes S."/>
            <person name="Wortman J."/>
            <person name="Nusbaum C."/>
            <person name="Birren B."/>
        </authorList>
    </citation>
    <scope>NUCLEOTIDE SEQUENCE [LARGE SCALE GENOMIC DNA]</scope>
    <source>
        <strain evidence="3 4">CL02T12C01</strain>
    </source>
</reference>
<organism evidence="3 4">
    <name type="scientific">Bacteroides salyersiae CL02T12C01</name>
    <dbReference type="NCBI Taxonomy" id="997887"/>
    <lineage>
        <taxon>Bacteria</taxon>
        <taxon>Pseudomonadati</taxon>
        <taxon>Bacteroidota</taxon>
        <taxon>Bacteroidia</taxon>
        <taxon>Bacteroidales</taxon>
        <taxon>Bacteroidaceae</taxon>
        <taxon>Bacteroides</taxon>
    </lineage>
</organism>
<feature type="region of interest" description="Disordered" evidence="1">
    <location>
        <begin position="373"/>
        <end position="401"/>
    </location>
</feature>
<evidence type="ECO:0000313" key="4">
    <source>
        <dbReference type="Proteomes" id="UP000005150"/>
    </source>
</evidence>